<proteinExistence type="predicted"/>
<organism evidence="2 3">
    <name type="scientific">Ascobolus immersus RN42</name>
    <dbReference type="NCBI Taxonomy" id="1160509"/>
    <lineage>
        <taxon>Eukaryota</taxon>
        <taxon>Fungi</taxon>
        <taxon>Dikarya</taxon>
        <taxon>Ascomycota</taxon>
        <taxon>Pezizomycotina</taxon>
        <taxon>Pezizomycetes</taxon>
        <taxon>Pezizales</taxon>
        <taxon>Ascobolaceae</taxon>
        <taxon>Ascobolus</taxon>
    </lineage>
</organism>
<feature type="region of interest" description="Disordered" evidence="1">
    <location>
        <begin position="174"/>
        <end position="216"/>
    </location>
</feature>
<dbReference type="Proteomes" id="UP000275078">
    <property type="component" value="Unassembled WGS sequence"/>
</dbReference>
<sequence>MATVLSIPTVLPSTFTLLCNRLNQLNEQITDLTHQMSPLWLDKPLAERQTIMSLEASGMPGGWDSVISQFRRDIDLMEQVELLEERISTLEESLTFNEWLRWKYDQMWENIRRYPASADENQRAVCERRHRVNQQRQYEIAAALAESEALSSLSVSSDSSDSFVLRNAREMLAWSGGEHNGQEEERDEEFSSSSEEDSSEGEAASIDDQLSIYQPD</sequence>
<keyword evidence="3" id="KW-1185">Reference proteome</keyword>
<accession>A0A3N4IIT6</accession>
<evidence type="ECO:0000313" key="2">
    <source>
        <dbReference type="EMBL" id="RPA84628.1"/>
    </source>
</evidence>
<evidence type="ECO:0000313" key="3">
    <source>
        <dbReference type="Proteomes" id="UP000275078"/>
    </source>
</evidence>
<dbReference type="AlphaFoldDB" id="A0A3N4IIT6"/>
<dbReference type="EMBL" id="ML119658">
    <property type="protein sequence ID" value="RPA84628.1"/>
    <property type="molecule type" value="Genomic_DNA"/>
</dbReference>
<evidence type="ECO:0000256" key="1">
    <source>
        <dbReference type="SAM" id="MobiDB-lite"/>
    </source>
</evidence>
<feature type="compositionally biased region" description="Acidic residues" evidence="1">
    <location>
        <begin position="184"/>
        <end position="200"/>
    </location>
</feature>
<name>A0A3N4IIT6_ASCIM</name>
<reference evidence="2 3" key="1">
    <citation type="journal article" date="2018" name="Nat. Ecol. Evol.">
        <title>Pezizomycetes genomes reveal the molecular basis of ectomycorrhizal truffle lifestyle.</title>
        <authorList>
            <person name="Murat C."/>
            <person name="Payen T."/>
            <person name="Noel B."/>
            <person name="Kuo A."/>
            <person name="Morin E."/>
            <person name="Chen J."/>
            <person name="Kohler A."/>
            <person name="Krizsan K."/>
            <person name="Balestrini R."/>
            <person name="Da Silva C."/>
            <person name="Montanini B."/>
            <person name="Hainaut M."/>
            <person name="Levati E."/>
            <person name="Barry K.W."/>
            <person name="Belfiori B."/>
            <person name="Cichocki N."/>
            <person name="Clum A."/>
            <person name="Dockter R.B."/>
            <person name="Fauchery L."/>
            <person name="Guy J."/>
            <person name="Iotti M."/>
            <person name="Le Tacon F."/>
            <person name="Lindquist E.A."/>
            <person name="Lipzen A."/>
            <person name="Malagnac F."/>
            <person name="Mello A."/>
            <person name="Molinier V."/>
            <person name="Miyauchi S."/>
            <person name="Poulain J."/>
            <person name="Riccioni C."/>
            <person name="Rubini A."/>
            <person name="Sitrit Y."/>
            <person name="Splivallo R."/>
            <person name="Traeger S."/>
            <person name="Wang M."/>
            <person name="Zifcakova L."/>
            <person name="Wipf D."/>
            <person name="Zambonelli A."/>
            <person name="Paolocci F."/>
            <person name="Nowrousian M."/>
            <person name="Ottonello S."/>
            <person name="Baldrian P."/>
            <person name="Spatafora J.W."/>
            <person name="Henrissat B."/>
            <person name="Nagy L.G."/>
            <person name="Aury J.M."/>
            <person name="Wincker P."/>
            <person name="Grigoriev I.V."/>
            <person name="Bonfante P."/>
            <person name="Martin F.M."/>
        </authorList>
    </citation>
    <scope>NUCLEOTIDE SEQUENCE [LARGE SCALE GENOMIC DNA]</scope>
    <source>
        <strain evidence="2 3">RN42</strain>
    </source>
</reference>
<gene>
    <name evidence="2" type="ORF">BJ508DRAFT_323534</name>
</gene>
<protein>
    <submittedName>
        <fullName evidence="2">Uncharacterized protein</fullName>
    </submittedName>
</protein>